<dbReference type="GO" id="GO:0006281">
    <property type="term" value="P:DNA repair"/>
    <property type="evidence" value="ECO:0007669"/>
    <property type="project" value="UniProtKB-KW"/>
</dbReference>
<feature type="binding site" evidence="14">
    <location>
        <position position="289"/>
    </location>
    <ligand>
        <name>NAD(+)</name>
        <dbReference type="ChEBI" id="CHEBI:57540"/>
    </ligand>
</feature>
<evidence type="ECO:0000259" key="15">
    <source>
        <dbReference type="PROSITE" id="PS50172"/>
    </source>
</evidence>
<dbReference type="FunFam" id="3.30.470.30:FF:000001">
    <property type="entry name" value="DNA ligase"/>
    <property type="match status" value="1"/>
</dbReference>
<dbReference type="InterPro" id="IPR001679">
    <property type="entry name" value="DNA_ligase"/>
</dbReference>
<comment type="function">
    <text evidence="1 14">DNA ligase that catalyzes the formation of phosphodiester linkages between 5'-phosphoryl and 3'-hydroxyl groups in double-stranded DNA using NAD as a coenzyme and as the energy source for the reaction. It is essential for DNA replication and repair of damaged DNA.</text>
</comment>
<dbReference type="InterPro" id="IPR036420">
    <property type="entry name" value="BRCT_dom_sf"/>
</dbReference>
<dbReference type="InterPro" id="IPR033136">
    <property type="entry name" value="DNA_ligase_CS"/>
</dbReference>
<evidence type="ECO:0000256" key="1">
    <source>
        <dbReference type="ARBA" id="ARBA00004067"/>
    </source>
</evidence>
<feature type="binding site" evidence="14">
    <location>
        <position position="313"/>
    </location>
    <ligand>
        <name>NAD(+)</name>
        <dbReference type="ChEBI" id="CHEBI:57540"/>
    </ligand>
</feature>
<dbReference type="GO" id="GO:0005829">
    <property type="term" value="C:cytosol"/>
    <property type="evidence" value="ECO:0007669"/>
    <property type="project" value="TreeGrafter"/>
</dbReference>
<dbReference type="InterPro" id="IPR004150">
    <property type="entry name" value="NAD_DNA_ligase_OB"/>
</dbReference>
<evidence type="ECO:0000256" key="9">
    <source>
        <dbReference type="ARBA" id="ARBA00022842"/>
    </source>
</evidence>
<dbReference type="SUPFAM" id="SSF50249">
    <property type="entry name" value="Nucleic acid-binding proteins"/>
    <property type="match status" value="1"/>
</dbReference>
<keyword evidence="8 14" id="KW-0862">Zinc</keyword>
<feature type="binding site" evidence="14">
    <location>
        <position position="431"/>
    </location>
    <ligand>
        <name>Zn(2+)</name>
        <dbReference type="ChEBI" id="CHEBI:29105"/>
    </ligand>
</feature>
<evidence type="ECO:0000256" key="10">
    <source>
        <dbReference type="ARBA" id="ARBA00023027"/>
    </source>
</evidence>
<accession>A0AA49GRY3</accession>
<evidence type="ECO:0000256" key="11">
    <source>
        <dbReference type="ARBA" id="ARBA00023204"/>
    </source>
</evidence>
<dbReference type="Pfam" id="PF01653">
    <property type="entry name" value="DNA_ligase_aden"/>
    <property type="match status" value="1"/>
</dbReference>
<organism evidence="16">
    <name type="scientific">Roseihalotalea indica</name>
    <dbReference type="NCBI Taxonomy" id="2867963"/>
    <lineage>
        <taxon>Bacteria</taxon>
        <taxon>Pseudomonadati</taxon>
        <taxon>Bacteroidota</taxon>
        <taxon>Cytophagia</taxon>
        <taxon>Cytophagales</taxon>
        <taxon>Catalimonadaceae</taxon>
        <taxon>Roseihalotalea</taxon>
    </lineage>
</organism>
<reference evidence="16" key="1">
    <citation type="journal article" date="2023" name="Comput. Struct. Biotechnol. J.">
        <title>Discovery of a novel marine Bacteroidetes with a rich repertoire of carbohydrate-active enzymes.</title>
        <authorList>
            <person name="Chen B."/>
            <person name="Liu G."/>
            <person name="Chen Q."/>
            <person name="Wang H."/>
            <person name="Liu L."/>
            <person name="Tang K."/>
        </authorList>
    </citation>
    <scope>NUCLEOTIDE SEQUENCE</scope>
    <source>
        <strain evidence="16">TK19036</strain>
    </source>
</reference>
<dbReference type="FunFam" id="1.10.150.20:FF:000006">
    <property type="entry name" value="DNA ligase"/>
    <property type="match status" value="1"/>
</dbReference>
<reference evidence="16" key="2">
    <citation type="journal article" date="2024" name="Antonie Van Leeuwenhoek">
        <title>Roseihalotalea indica gen. nov., sp. nov., a halophilic Bacteroidetes from mesopelagic Southwest Indian Ocean with higher carbohydrate metabolic potential.</title>
        <authorList>
            <person name="Chen B."/>
            <person name="Zhang M."/>
            <person name="Lin D."/>
            <person name="Ye J."/>
            <person name="Tang K."/>
        </authorList>
    </citation>
    <scope>NUCLEOTIDE SEQUENCE</scope>
    <source>
        <strain evidence="16">TK19036</strain>
    </source>
</reference>
<dbReference type="GO" id="GO:0006260">
    <property type="term" value="P:DNA replication"/>
    <property type="evidence" value="ECO:0007669"/>
    <property type="project" value="UniProtKB-KW"/>
</dbReference>
<dbReference type="Pfam" id="PF12826">
    <property type="entry name" value="HHH_2"/>
    <property type="match status" value="1"/>
</dbReference>
<dbReference type="FunFam" id="2.40.50.140:FF:000012">
    <property type="entry name" value="DNA ligase"/>
    <property type="match status" value="1"/>
</dbReference>
<keyword evidence="11 14" id="KW-0234">DNA repair</keyword>
<dbReference type="Pfam" id="PF00533">
    <property type="entry name" value="BRCT"/>
    <property type="match status" value="1"/>
</dbReference>
<evidence type="ECO:0000256" key="8">
    <source>
        <dbReference type="ARBA" id="ARBA00022833"/>
    </source>
</evidence>
<dbReference type="CDD" id="cd00114">
    <property type="entry name" value="LIGANc"/>
    <property type="match status" value="1"/>
</dbReference>
<dbReference type="InterPro" id="IPR004149">
    <property type="entry name" value="Znf_DNAligase_C4"/>
</dbReference>
<evidence type="ECO:0000256" key="7">
    <source>
        <dbReference type="ARBA" id="ARBA00022763"/>
    </source>
</evidence>
<feature type="binding site" evidence="14">
    <location>
        <begin position="83"/>
        <end position="84"/>
    </location>
    <ligand>
        <name>NAD(+)</name>
        <dbReference type="ChEBI" id="CHEBI:57540"/>
    </ligand>
</feature>
<comment type="similarity">
    <text evidence="13 14">Belongs to the NAD-dependent DNA ligase family. LigA subfamily.</text>
</comment>
<comment type="cofactor">
    <cofactor evidence="14">
        <name>Mg(2+)</name>
        <dbReference type="ChEBI" id="CHEBI:18420"/>
    </cofactor>
    <cofactor evidence="14">
        <name>Mn(2+)</name>
        <dbReference type="ChEBI" id="CHEBI:29035"/>
    </cofactor>
</comment>
<dbReference type="InterPro" id="IPR013839">
    <property type="entry name" value="DNAligase_adenylation"/>
</dbReference>
<dbReference type="GO" id="GO:0046872">
    <property type="term" value="F:metal ion binding"/>
    <property type="evidence" value="ECO:0007669"/>
    <property type="project" value="UniProtKB-KW"/>
</dbReference>
<feature type="binding site" evidence="14">
    <location>
        <position position="114"/>
    </location>
    <ligand>
        <name>NAD(+)</name>
        <dbReference type="ChEBI" id="CHEBI:57540"/>
    </ligand>
</feature>
<dbReference type="Gene3D" id="1.10.150.20">
    <property type="entry name" value="5' to 3' exonuclease, C-terminal subdomain"/>
    <property type="match status" value="2"/>
</dbReference>
<feature type="binding site" evidence="14">
    <location>
        <position position="137"/>
    </location>
    <ligand>
        <name>NAD(+)</name>
        <dbReference type="ChEBI" id="CHEBI:57540"/>
    </ligand>
</feature>
<gene>
    <name evidence="14 16" type="primary">ligA</name>
    <name evidence="16" type="ORF">K4G66_02875</name>
</gene>
<keyword evidence="10 14" id="KW-0520">NAD</keyword>
<dbReference type="CDD" id="cd17748">
    <property type="entry name" value="BRCT_DNA_ligase_like"/>
    <property type="match status" value="1"/>
</dbReference>
<dbReference type="NCBIfam" id="TIGR00575">
    <property type="entry name" value="dnlj"/>
    <property type="match status" value="1"/>
</dbReference>
<dbReference type="PROSITE" id="PS01056">
    <property type="entry name" value="DNA_LIGASE_N2"/>
    <property type="match status" value="1"/>
</dbReference>
<keyword evidence="5 14" id="KW-0235">DNA replication</keyword>
<dbReference type="InterPro" id="IPR001357">
    <property type="entry name" value="BRCT_dom"/>
</dbReference>
<dbReference type="InterPro" id="IPR010994">
    <property type="entry name" value="RuvA_2-like"/>
</dbReference>
<feature type="binding site" evidence="14">
    <location>
        <position position="425"/>
    </location>
    <ligand>
        <name>Zn(2+)</name>
        <dbReference type="ChEBI" id="CHEBI:29105"/>
    </ligand>
</feature>
<dbReference type="Pfam" id="PF03119">
    <property type="entry name" value="DNA_ligase_ZBD"/>
    <property type="match status" value="1"/>
</dbReference>
<keyword evidence="9 14" id="KW-0460">Magnesium</keyword>
<comment type="catalytic activity">
    <reaction evidence="12 14">
        <text>NAD(+) + (deoxyribonucleotide)n-3'-hydroxyl + 5'-phospho-(deoxyribonucleotide)m = (deoxyribonucleotide)n+m + AMP + beta-nicotinamide D-nucleotide.</text>
        <dbReference type="EC" id="6.5.1.2"/>
    </reaction>
</comment>
<keyword evidence="4 14" id="KW-0436">Ligase</keyword>
<evidence type="ECO:0000256" key="2">
    <source>
        <dbReference type="ARBA" id="ARBA00012722"/>
    </source>
</evidence>
<dbReference type="Gene3D" id="2.40.50.140">
    <property type="entry name" value="Nucleic acid-binding proteins"/>
    <property type="match status" value="1"/>
</dbReference>
<keyword evidence="14" id="KW-0464">Manganese</keyword>
<evidence type="ECO:0000256" key="13">
    <source>
        <dbReference type="ARBA" id="ARBA00060881"/>
    </source>
</evidence>
<dbReference type="EC" id="6.5.1.2" evidence="2 14"/>
<dbReference type="Gene3D" id="3.30.470.30">
    <property type="entry name" value="DNA ligase/mRNA capping enzyme"/>
    <property type="match status" value="1"/>
</dbReference>
<evidence type="ECO:0000256" key="14">
    <source>
        <dbReference type="HAMAP-Rule" id="MF_01588"/>
    </source>
</evidence>
<dbReference type="SUPFAM" id="SSF56091">
    <property type="entry name" value="DNA ligase/mRNA capping enzyme, catalytic domain"/>
    <property type="match status" value="1"/>
</dbReference>
<feature type="binding site" evidence="14">
    <location>
        <position position="410"/>
    </location>
    <ligand>
        <name>Zn(2+)</name>
        <dbReference type="ChEBI" id="CHEBI:29105"/>
    </ligand>
</feature>
<dbReference type="SUPFAM" id="SSF47781">
    <property type="entry name" value="RuvA domain 2-like"/>
    <property type="match status" value="1"/>
</dbReference>
<dbReference type="PANTHER" id="PTHR23389">
    <property type="entry name" value="CHROMOSOME TRANSMISSION FIDELITY FACTOR 18"/>
    <property type="match status" value="1"/>
</dbReference>
<dbReference type="PIRSF" id="PIRSF001604">
    <property type="entry name" value="LigA"/>
    <property type="match status" value="1"/>
</dbReference>
<dbReference type="PANTHER" id="PTHR23389:SF9">
    <property type="entry name" value="DNA LIGASE"/>
    <property type="match status" value="1"/>
</dbReference>
<evidence type="ECO:0000313" key="16">
    <source>
        <dbReference type="EMBL" id="WKN37650.1"/>
    </source>
</evidence>
<keyword evidence="6 14" id="KW-0479">Metal-binding</keyword>
<dbReference type="FunFam" id="1.10.150.20:FF:000007">
    <property type="entry name" value="DNA ligase"/>
    <property type="match status" value="1"/>
</dbReference>
<feature type="active site" description="N6-AMP-lysine intermediate" evidence="14">
    <location>
        <position position="116"/>
    </location>
</feature>
<dbReference type="SMART" id="SM00532">
    <property type="entry name" value="LIGANc"/>
    <property type="match status" value="1"/>
</dbReference>
<feature type="binding site" evidence="14">
    <location>
        <position position="174"/>
    </location>
    <ligand>
        <name>NAD(+)</name>
        <dbReference type="ChEBI" id="CHEBI:57540"/>
    </ligand>
</feature>
<dbReference type="NCBIfam" id="NF005932">
    <property type="entry name" value="PRK07956.1"/>
    <property type="match status" value="1"/>
</dbReference>
<proteinExistence type="inferred from homology"/>
<evidence type="ECO:0000256" key="4">
    <source>
        <dbReference type="ARBA" id="ARBA00022598"/>
    </source>
</evidence>
<evidence type="ECO:0000256" key="6">
    <source>
        <dbReference type="ARBA" id="ARBA00022723"/>
    </source>
</evidence>
<dbReference type="SMART" id="SM00292">
    <property type="entry name" value="BRCT"/>
    <property type="match status" value="1"/>
</dbReference>
<dbReference type="HAMAP" id="MF_01588">
    <property type="entry name" value="DNA_ligase_A"/>
    <property type="match status" value="1"/>
</dbReference>
<evidence type="ECO:0000256" key="5">
    <source>
        <dbReference type="ARBA" id="ARBA00022705"/>
    </source>
</evidence>
<dbReference type="Gene3D" id="3.40.50.10190">
    <property type="entry name" value="BRCT domain"/>
    <property type="match status" value="1"/>
</dbReference>
<keyword evidence="7 14" id="KW-0227">DNA damage</keyword>
<dbReference type="InterPro" id="IPR041663">
    <property type="entry name" value="DisA/LigA_HHH"/>
</dbReference>
<dbReference type="Pfam" id="PF03120">
    <property type="entry name" value="OB_DNA_ligase"/>
    <property type="match status" value="1"/>
</dbReference>
<feature type="domain" description="BRCT" evidence="15">
    <location>
        <begin position="591"/>
        <end position="671"/>
    </location>
</feature>
<dbReference type="Gene3D" id="6.20.10.30">
    <property type="match status" value="1"/>
</dbReference>
<dbReference type="GO" id="GO:0003911">
    <property type="term" value="F:DNA ligase (NAD+) activity"/>
    <property type="evidence" value="ECO:0007669"/>
    <property type="project" value="UniProtKB-UniRule"/>
</dbReference>
<protein>
    <recommendedName>
        <fullName evidence="3 14">DNA ligase</fullName>
        <ecNumber evidence="2 14">6.5.1.2</ecNumber>
    </recommendedName>
    <alternativeName>
        <fullName evidence="14">Polydeoxyribonucleotide synthase [NAD(+)]</fullName>
    </alternativeName>
</protein>
<name>A0AA49GRY3_9BACT</name>
<feature type="binding site" evidence="14">
    <location>
        <position position="407"/>
    </location>
    <ligand>
        <name>Zn(2+)</name>
        <dbReference type="ChEBI" id="CHEBI:29105"/>
    </ligand>
</feature>
<evidence type="ECO:0000256" key="3">
    <source>
        <dbReference type="ARBA" id="ARBA00013308"/>
    </source>
</evidence>
<dbReference type="InterPro" id="IPR013840">
    <property type="entry name" value="DNAligase_N"/>
</dbReference>
<dbReference type="InterPro" id="IPR012340">
    <property type="entry name" value="NA-bd_OB-fold"/>
</dbReference>
<dbReference type="EMBL" id="CP120682">
    <property type="protein sequence ID" value="WKN37650.1"/>
    <property type="molecule type" value="Genomic_DNA"/>
</dbReference>
<dbReference type="AlphaFoldDB" id="A0AA49GRY3"/>
<dbReference type="SUPFAM" id="SSF52113">
    <property type="entry name" value="BRCT domain"/>
    <property type="match status" value="1"/>
</dbReference>
<dbReference type="Gene3D" id="1.10.287.610">
    <property type="entry name" value="Helix hairpin bin"/>
    <property type="match status" value="1"/>
</dbReference>
<evidence type="ECO:0000256" key="12">
    <source>
        <dbReference type="ARBA" id="ARBA00034005"/>
    </source>
</evidence>
<sequence length="671" mass="75408">MTAEEAKQAVEQLSQKINYYNYKYYQESVSEISDYEFDQLLEKLIQLEEQFPELRYPDSPSQRVGGTITKEFETVYHVYPMLSLSNTYSEEEIQEFDQRVAKALPEQHYDYFCEQKFDGVAISLRYENGLMVLAATRGDGVRGDDITANAKTIRSLPLRIKADNIPSTFEVRGEVFMPRAVFTELNQEREAAGEALLANPRNTASGTLKMQDSSLVAKRKLDCYVYSLATDDLVIDTHEDAIKLLEEWGFQVSPTYQQCHTLEEVFAYIKEWDQKRLTLPLDTDGIVIKVNSTQQQKVLGNTAKSPRWAIAYKYKTQSAASVLHDITYQVGRTGAITPVANLEPVALAGTIVKRASLHNANEIARLDIRYEDTVFVEKGGEIIPKITGIDLSKRPTHSQPIEYLSKCPACDTPLVRHEGEAVHFCPNNKGCPPQIKGRIEHFIQRNAMNIDSMGKETVALFYEQGLVKDIADLYKLTYDDILPLEGFKDQSTRNVLQGIEASKQIPFSNVLFALGIRYVGRTVADKLANHFGSIDQLAQASLEQLVDVPEIGERIAQSVIQYFADPDHQTLINELKDAGLQFELHKSEQITESQALEGKSFVVSGVFEQFSREEIKDKIKLNGGQVLSSVSGKLDFLLAGTNMGPAKRKKAESLGVKIISEQEFLDMIASH</sequence>
<feature type="binding site" evidence="14">
    <location>
        <begin position="34"/>
        <end position="38"/>
    </location>
    <ligand>
        <name>NAD(+)</name>
        <dbReference type="ChEBI" id="CHEBI:57540"/>
    </ligand>
</feature>
<dbReference type="PROSITE" id="PS50172">
    <property type="entry name" value="BRCT"/>
    <property type="match status" value="1"/>
</dbReference>